<protein>
    <recommendedName>
        <fullName evidence="6">Peptidase C1A papain C-terminal domain-containing protein</fullName>
    </recommendedName>
</protein>
<evidence type="ECO:0000256" key="4">
    <source>
        <dbReference type="ARBA" id="ARBA00022807"/>
    </source>
</evidence>
<dbReference type="Proteomes" id="UP001303046">
    <property type="component" value="Unassembled WGS sequence"/>
</dbReference>
<evidence type="ECO:0000256" key="3">
    <source>
        <dbReference type="ARBA" id="ARBA00022801"/>
    </source>
</evidence>
<dbReference type="PROSITE" id="PS00639">
    <property type="entry name" value="THIOL_PROTEASE_HIS"/>
    <property type="match status" value="1"/>
</dbReference>
<dbReference type="InterPro" id="IPR025661">
    <property type="entry name" value="Pept_asp_AS"/>
</dbReference>
<proteinExistence type="inferred from homology"/>
<dbReference type="InterPro" id="IPR025660">
    <property type="entry name" value="Pept_his_AS"/>
</dbReference>
<dbReference type="Pfam" id="PF00112">
    <property type="entry name" value="Peptidase_C1"/>
    <property type="match status" value="1"/>
</dbReference>
<keyword evidence="2" id="KW-0645">Protease</keyword>
<feature type="domain" description="Peptidase C1A papain C-terminal" evidence="6">
    <location>
        <begin position="82"/>
        <end position="334"/>
    </location>
</feature>
<comment type="caution">
    <text evidence="7">The sequence shown here is derived from an EMBL/GenBank/DDBJ whole genome shotgun (WGS) entry which is preliminary data.</text>
</comment>
<name>A0ABR1BZH3_NECAM</name>
<evidence type="ECO:0000256" key="2">
    <source>
        <dbReference type="ARBA" id="ARBA00022670"/>
    </source>
</evidence>
<dbReference type="InterPro" id="IPR000169">
    <property type="entry name" value="Pept_cys_AS"/>
</dbReference>
<evidence type="ECO:0000259" key="6">
    <source>
        <dbReference type="SMART" id="SM00645"/>
    </source>
</evidence>
<dbReference type="PANTHER" id="PTHR12411">
    <property type="entry name" value="CYSTEINE PROTEASE FAMILY C1-RELATED"/>
    <property type="match status" value="1"/>
</dbReference>
<dbReference type="PRINTS" id="PR00705">
    <property type="entry name" value="PAPAIN"/>
</dbReference>
<evidence type="ECO:0000313" key="7">
    <source>
        <dbReference type="EMBL" id="KAK6731335.1"/>
    </source>
</evidence>
<dbReference type="PROSITE" id="PS00640">
    <property type="entry name" value="THIOL_PROTEASE_ASN"/>
    <property type="match status" value="1"/>
</dbReference>
<dbReference type="CDD" id="cd02620">
    <property type="entry name" value="Peptidase_C1A_CathepsinB"/>
    <property type="match status" value="1"/>
</dbReference>
<dbReference type="InterPro" id="IPR038765">
    <property type="entry name" value="Papain-like_cys_pep_sf"/>
</dbReference>
<sequence>MLLILALIVTSSAKLDLSAELPIEEAEKLSGKDLVEYLRRHQTLFQVKDSEDKDHEVMDEEYLKIPDGMYRKAIKLDENEEIPDRFDARDKWPQCAHLIGDIRDQTKCGSCWAVSAAEVMTDRACVQSGGRIKVHLSDTEILSCCGKFCGYGCRGGYAMRAWKYIMRNGICTGGHYGSKGVCKPYAFHPCGVHKDQKFYGPCPKISYETPQCRHSCQRGYVKQYQKDKVYAKDAYMLPNDEKLIRKEIMTNGPVQGSYETYKDFKLYDGGIYEHKAGERSGGHSVKIIGWGVDNGTAYWLIANSWSKDWGENGFFRMVRGKNNCKLEEMVNAGMMDV</sequence>
<dbReference type="InterPro" id="IPR000668">
    <property type="entry name" value="Peptidase_C1A_C"/>
</dbReference>
<keyword evidence="4" id="KW-0788">Thiol protease</keyword>
<gene>
    <name evidence="7" type="primary">Necator_chrI.g3798</name>
    <name evidence="7" type="ORF">RB195_007669</name>
</gene>
<evidence type="ECO:0000256" key="5">
    <source>
        <dbReference type="ARBA" id="ARBA00023157"/>
    </source>
</evidence>
<keyword evidence="8" id="KW-1185">Reference proteome</keyword>
<reference evidence="7 8" key="1">
    <citation type="submission" date="2023-08" db="EMBL/GenBank/DDBJ databases">
        <title>A Necator americanus chromosomal reference genome.</title>
        <authorList>
            <person name="Ilik V."/>
            <person name="Petrzelkova K.J."/>
            <person name="Pardy F."/>
            <person name="Fuh T."/>
            <person name="Niatou-Singa F.S."/>
            <person name="Gouil Q."/>
            <person name="Baker L."/>
            <person name="Ritchie M.E."/>
            <person name="Jex A.R."/>
            <person name="Gazzola D."/>
            <person name="Li H."/>
            <person name="Toshio Fujiwara R."/>
            <person name="Zhan B."/>
            <person name="Aroian R.V."/>
            <person name="Pafco B."/>
            <person name="Schwarz E.M."/>
        </authorList>
    </citation>
    <scope>NUCLEOTIDE SEQUENCE [LARGE SCALE GENOMIC DNA]</scope>
    <source>
        <strain evidence="7 8">Aroian</strain>
        <tissue evidence="7">Whole animal</tissue>
    </source>
</reference>
<dbReference type="SUPFAM" id="SSF54001">
    <property type="entry name" value="Cysteine proteinases"/>
    <property type="match status" value="1"/>
</dbReference>
<dbReference type="InterPro" id="IPR013128">
    <property type="entry name" value="Peptidase_C1A"/>
</dbReference>
<dbReference type="PROSITE" id="PS00139">
    <property type="entry name" value="THIOL_PROTEASE_CYS"/>
    <property type="match status" value="1"/>
</dbReference>
<evidence type="ECO:0000256" key="1">
    <source>
        <dbReference type="ARBA" id="ARBA00008455"/>
    </source>
</evidence>
<comment type="similarity">
    <text evidence="1">Belongs to the peptidase C1 family.</text>
</comment>
<dbReference type="EMBL" id="JAVFWL010000001">
    <property type="protein sequence ID" value="KAK6731335.1"/>
    <property type="molecule type" value="Genomic_DNA"/>
</dbReference>
<accession>A0ABR1BZH3</accession>
<keyword evidence="5" id="KW-1015">Disulfide bond</keyword>
<evidence type="ECO:0000313" key="8">
    <source>
        <dbReference type="Proteomes" id="UP001303046"/>
    </source>
</evidence>
<dbReference type="SMART" id="SM00645">
    <property type="entry name" value="Pept_C1"/>
    <property type="match status" value="1"/>
</dbReference>
<organism evidence="7 8">
    <name type="scientific">Necator americanus</name>
    <name type="common">Human hookworm</name>
    <dbReference type="NCBI Taxonomy" id="51031"/>
    <lineage>
        <taxon>Eukaryota</taxon>
        <taxon>Metazoa</taxon>
        <taxon>Ecdysozoa</taxon>
        <taxon>Nematoda</taxon>
        <taxon>Chromadorea</taxon>
        <taxon>Rhabditida</taxon>
        <taxon>Rhabditina</taxon>
        <taxon>Rhabditomorpha</taxon>
        <taxon>Strongyloidea</taxon>
        <taxon>Ancylostomatidae</taxon>
        <taxon>Bunostominae</taxon>
        <taxon>Necator</taxon>
    </lineage>
</organism>
<keyword evidence="3" id="KW-0378">Hydrolase</keyword>
<dbReference type="Gene3D" id="3.90.70.10">
    <property type="entry name" value="Cysteine proteinases"/>
    <property type="match status" value="1"/>
</dbReference>